<evidence type="ECO:0008006" key="3">
    <source>
        <dbReference type="Google" id="ProtNLM"/>
    </source>
</evidence>
<organism evidence="1 2">
    <name type="scientific">Lacticaseibacillus manihotivorans DSM 13343 = JCM 12514</name>
    <dbReference type="NCBI Taxonomy" id="1423769"/>
    <lineage>
        <taxon>Bacteria</taxon>
        <taxon>Bacillati</taxon>
        <taxon>Bacillota</taxon>
        <taxon>Bacilli</taxon>
        <taxon>Lactobacillales</taxon>
        <taxon>Lactobacillaceae</taxon>
        <taxon>Lacticaseibacillus</taxon>
    </lineage>
</organism>
<name>A0A0R1R3R4_9LACO</name>
<dbReference type="PATRIC" id="fig|1423769.4.peg.3240"/>
<gene>
    <name evidence="1" type="ORF">FD01_GL003001</name>
</gene>
<protein>
    <recommendedName>
        <fullName evidence="3">Radical SAM core domain-containing protein</fullName>
    </recommendedName>
</protein>
<dbReference type="EMBL" id="AZEU01000061">
    <property type="protein sequence ID" value="KRL51321.1"/>
    <property type="molecule type" value="Genomic_DNA"/>
</dbReference>
<dbReference type="Proteomes" id="UP000051790">
    <property type="component" value="Unassembled WGS sequence"/>
</dbReference>
<dbReference type="PANTHER" id="PTHR11228">
    <property type="entry name" value="RADICAL SAM DOMAIN PROTEIN"/>
    <property type="match status" value="1"/>
</dbReference>
<dbReference type="RefSeq" id="WP_056962670.1">
    <property type="nucleotide sequence ID" value="NZ_AZEU01000061.1"/>
</dbReference>
<evidence type="ECO:0000313" key="2">
    <source>
        <dbReference type="Proteomes" id="UP000051790"/>
    </source>
</evidence>
<accession>A0A0R1R3R4</accession>
<dbReference type="AlphaFoldDB" id="A0A0R1R3R4"/>
<dbReference type="InterPro" id="IPR058240">
    <property type="entry name" value="rSAM_sf"/>
</dbReference>
<proteinExistence type="predicted"/>
<dbReference type="InterPro" id="IPR050377">
    <property type="entry name" value="Radical_SAM_PqqE_MftC-like"/>
</dbReference>
<dbReference type="SUPFAM" id="SSF102114">
    <property type="entry name" value="Radical SAM enzymes"/>
    <property type="match status" value="1"/>
</dbReference>
<sequence>MQKVYPNILTIITTYHCTAACEECCFECSPKLKARLSFQQISEFLKESREALGSKVKGVVFTGGECFTLGDDLVRAVGVAHNLGYNVRCVSNGSWAKTPEKASHIMKAMRDAGLNELNISTGDNHQAWVPFDIVLNAIGAASANSINSIIVVEGYRESNFKIGDVYNNRRFQNLQRRATDSENFGSVGVMNNIWIPMHLHANVTQQQKYYVTAEQANLAKGCDNVLTTLGLNPYGQVIDCCGLTMEYIDSMKLGTYRNGTLKEMFNKQFNDFMKIWLWVDGPEKILYFASTLNHQINFPVTISHPCQACVELYKNPIVRETLQKNYEKVVPEIMLKYSIKLERTNAERKIELSY</sequence>
<reference evidence="1 2" key="1">
    <citation type="journal article" date="2015" name="Genome Announc.">
        <title>Expanding the biotechnology potential of lactobacilli through comparative genomics of 213 strains and associated genera.</title>
        <authorList>
            <person name="Sun Z."/>
            <person name="Harris H.M."/>
            <person name="McCann A."/>
            <person name="Guo C."/>
            <person name="Argimon S."/>
            <person name="Zhang W."/>
            <person name="Yang X."/>
            <person name="Jeffery I.B."/>
            <person name="Cooney J.C."/>
            <person name="Kagawa T.F."/>
            <person name="Liu W."/>
            <person name="Song Y."/>
            <person name="Salvetti E."/>
            <person name="Wrobel A."/>
            <person name="Rasinkangas P."/>
            <person name="Parkhill J."/>
            <person name="Rea M.C."/>
            <person name="O'Sullivan O."/>
            <person name="Ritari J."/>
            <person name="Douillard F.P."/>
            <person name="Paul Ross R."/>
            <person name="Yang R."/>
            <person name="Briner A.E."/>
            <person name="Felis G.E."/>
            <person name="de Vos W.M."/>
            <person name="Barrangou R."/>
            <person name="Klaenhammer T.R."/>
            <person name="Caufield P.W."/>
            <person name="Cui Y."/>
            <person name="Zhang H."/>
            <person name="O'Toole P.W."/>
        </authorList>
    </citation>
    <scope>NUCLEOTIDE SEQUENCE [LARGE SCALE GENOMIC DNA]</scope>
    <source>
        <strain evidence="1 2">DSM 13343</strain>
    </source>
</reference>
<dbReference type="PANTHER" id="PTHR11228:SF34">
    <property type="entry name" value="TUNGSTEN-CONTAINING ALDEHYDE FERREDOXIN OXIDOREDUCTASE COFACTOR MODIFYING PROTEIN"/>
    <property type="match status" value="1"/>
</dbReference>
<keyword evidence="2" id="KW-1185">Reference proteome</keyword>
<dbReference type="Gene3D" id="3.20.20.70">
    <property type="entry name" value="Aldolase class I"/>
    <property type="match status" value="1"/>
</dbReference>
<dbReference type="CDD" id="cd01335">
    <property type="entry name" value="Radical_SAM"/>
    <property type="match status" value="1"/>
</dbReference>
<dbReference type="OrthoDB" id="6457556at2"/>
<dbReference type="InterPro" id="IPR013785">
    <property type="entry name" value="Aldolase_TIM"/>
</dbReference>
<comment type="caution">
    <text evidence="1">The sequence shown here is derived from an EMBL/GenBank/DDBJ whole genome shotgun (WGS) entry which is preliminary data.</text>
</comment>
<evidence type="ECO:0000313" key="1">
    <source>
        <dbReference type="EMBL" id="KRL51321.1"/>
    </source>
</evidence>